<feature type="region of interest" description="Disordered" evidence="4">
    <location>
        <begin position="1"/>
        <end position="49"/>
    </location>
</feature>
<evidence type="ECO:0000313" key="7">
    <source>
        <dbReference type="Proteomes" id="UP000198649"/>
    </source>
</evidence>
<dbReference type="PRINTS" id="PR00834">
    <property type="entry name" value="PROTEASES2C"/>
</dbReference>
<evidence type="ECO:0000256" key="4">
    <source>
        <dbReference type="SAM" id="MobiDB-lite"/>
    </source>
</evidence>
<dbReference type="OrthoDB" id="9758917at2"/>
<evidence type="ECO:0000256" key="1">
    <source>
        <dbReference type="ARBA" id="ARBA00010541"/>
    </source>
</evidence>
<protein>
    <submittedName>
        <fullName evidence="6">Putative serine protease PepD</fullName>
    </submittedName>
</protein>
<dbReference type="AlphaFoldDB" id="A0A1I3BKS9"/>
<dbReference type="Gene3D" id="2.30.42.10">
    <property type="match status" value="1"/>
</dbReference>
<feature type="compositionally biased region" description="Low complexity" evidence="4">
    <location>
        <begin position="404"/>
        <end position="421"/>
    </location>
</feature>
<evidence type="ECO:0000259" key="5">
    <source>
        <dbReference type="PROSITE" id="PS50106"/>
    </source>
</evidence>
<dbReference type="Pfam" id="PF13180">
    <property type="entry name" value="PDZ_2"/>
    <property type="match status" value="1"/>
</dbReference>
<comment type="similarity">
    <text evidence="1">Belongs to the peptidase S1C family.</text>
</comment>
<feature type="domain" description="PDZ" evidence="5">
    <location>
        <begin position="310"/>
        <end position="403"/>
    </location>
</feature>
<dbReference type="Pfam" id="PF13365">
    <property type="entry name" value="Trypsin_2"/>
    <property type="match status" value="1"/>
</dbReference>
<dbReference type="Proteomes" id="UP000198649">
    <property type="component" value="Unassembled WGS sequence"/>
</dbReference>
<dbReference type="Gene3D" id="2.40.10.10">
    <property type="entry name" value="Trypsin-like serine proteases"/>
    <property type="match status" value="2"/>
</dbReference>
<proteinExistence type="inferred from homology"/>
<dbReference type="SMART" id="SM00228">
    <property type="entry name" value="PDZ"/>
    <property type="match status" value="1"/>
</dbReference>
<keyword evidence="7" id="KW-1185">Reference proteome</keyword>
<dbReference type="InterPro" id="IPR036034">
    <property type="entry name" value="PDZ_sf"/>
</dbReference>
<dbReference type="GO" id="GO:0006508">
    <property type="term" value="P:proteolysis"/>
    <property type="evidence" value="ECO:0007669"/>
    <property type="project" value="UniProtKB-KW"/>
</dbReference>
<organism evidence="6 7">
    <name type="scientific">Nocardioides psychrotolerans</name>
    <dbReference type="NCBI Taxonomy" id="1005945"/>
    <lineage>
        <taxon>Bacteria</taxon>
        <taxon>Bacillati</taxon>
        <taxon>Actinomycetota</taxon>
        <taxon>Actinomycetes</taxon>
        <taxon>Propionibacteriales</taxon>
        <taxon>Nocardioidaceae</taxon>
        <taxon>Nocardioides</taxon>
    </lineage>
</organism>
<dbReference type="SUPFAM" id="SSF50156">
    <property type="entry name" value="PDZ domain-like"/>
    <property type="match status" value="1"/>
</dbReference>
<dbReference type="STRING" id="1005945.SAMN05216561_101186"/>
<sequence length="421" mass="41368">MSDYPTTPPPASNPYEPTRSPQLPPVPAFPAAGTPPTPTPPPAPPRRGRVGFAAAVVGASLLVGGAAGVGGAASWNAYDDTGAGSSSAAASERTTSQVVSTPDSDAPEGSVEQVASSVLPSVVKLDVSGADGAGSGSGIILSSDGQILTNDHVVEVAGEGGEITVSFNDGTKASATVLGTDPLTDTAVIQAEGVSGLTPATIGESGNLDVGEQVVAIGSPFGLESTVTSGIVSALNRPVDVGSDGNGNSTTYPAVQTDAAINPGNSGGPLVDMDGSVIGINSSIRTASSGLTEESGSIGLGFAIPIDSVLPIIEQMAAGETPTHAKLGVTVGDVANATGAEVTEGAQIGEITDGSAAKSAGLQAGDVVTQIDDQVVTGSDSLVATIRTYRPGDEVEVTFQRDGQSQTTTLTLDSDADTSSS</sequence>
<dbReference type="RefSeq" id="WP_091109650.1">
    <property type="nucleotide sequence ID" value="NZ_BKAF01000001.1"/>
</dbReference>
<dbReference type="PANTHER" id="PTHR43343:SF3">
    <property type="entry name" value="PROTEASE DO-LIKE 8, CHLOROPLASTIC"/>
    <property type="match status" value="1"/>
</dbReference>
<accession>A0A1I3BKS9</accession>
<dbReference type="EMBL" id="FOQG01000001">
    <property type="protein sequence ID" value="SFH62716.1"/>
    <property type="molecule type" value="Genomic_DNA"/>
</dbReference>
<reference evidence="6 7" key="1">
    <citation type="submission" date="2016-10" db="EMBL/GenBank/DDBJ databases">
        <authorList>
            <person name="de Groot N.N."/>
        </authorList>
    </citation>
    <scope>NUCLEOTIDE SEQUENCE [LARGE SCALE GENOMIC DNA]</scope>
    <source>
        <strain evidence="6 7">CGMCC 1.11156</strain>
    </source>
</reference>
<evidence type="ECO:0000313" key="6">
    <source>
        <dbReference type="EMBL" id="SFH62716.1"/>
    </source>
</evidence>
<dbReference type="InterPro" id="IPR051201">
    <property type="entry name" value="Chloro_Bact_Ser_Proteases"/>
</dbReference>
<dbReference type="PANTHER" id="PTHR43343">
    <property type="entry name" value="PEPTIDASE S12"/>
    <property type="match status" value="1"/>
</dbReference>
<gene>
    <name evidence="6" type="ORF">SAMN05216561_101186</name>
</gene>
<name>A0A1I3BKS9_9ACTN</name>
<dbReference type="SUPFAM" id="SSF50494">
    <property type="entry name" value="Trypsin-like serine proteases"/>
    <property type="match status" value="1"/>
</dbReference>
<feature type="compositionally biased region" description="Pro residues" evidence="4">
    <location>
        <begin position="22"/>
        <end position="45"/>
    </location>
</feature>
<feature type="compositionally biased region" description="Low complexity" evidence="4">
    <location>
        <begin position="82"/>
        <end position="91"/>
    </location>
</feature>
<keyword evidence="2 6" id="KW-0645">Protease</keyword>
<evidence type="ECO:0000256" key="2">
    <source>
        <dbReference type="ARBA" id="ARBA00022670"/>
    </source>
</evidence>
<dbReference type="InterPro" id="IPR001940">
    <property type="entry name" value="Peptidase_S1C"/>
</dbReference>
<dbReference type="InterPro" id="IPR009003">
    <property type="entry name" value="Peptidase_S1_PA"/>
</dbReference>
<evidence type="ECO:0000256" key="3">
    <source>
        <dbReference type="ARBA" id="ARBA00022801"/>
    </source>
</evidence>
<feature type="region of interest" description="Disordered" evidence="4">
    <location>
        <begin position="81"/>
        <end position="110"/>
    </location>
</feature>
<feature type="compositionally biased region" description="Polar residues" evidence="4">
    <location>
        <begin position="92"/>
        <end position="103"/>
    </location>
</feature>
<dbReference type="PROSITE" id="PS50106">
    <property type="entry name" value="PDZ"/>
    <property type="match status" value="1"/>
</dbReference>
<feature type="compositionally biased region" description="Pro residues" evidence="4">
    <location>
        <begin position="1"/>
        <end position="12"/>
    </location>
</feature>
<dbReference type="InterPro" id="IPR043504">
    <property type="entry name" value="Peptidase_S1_PA_chymotrypsin"/>
</dbReference>
<dbReference type="GO" id="GO:0004252">
    <property type="term" value="F:serine-type endopeptidase activity"/>
    <property type="evidence" value="ECO:0007669"/>
    <property type="project" value="InterPro"/>
</dbReference>
<feature type="region of interest" description="Disordered" evidence="4">
    <location>
        <begin position="397"/>
        <end position="421"/>
    </location>
</feature>
<keyword evidence="3" id="KW-0378">Hydrolase</keyword>
<dbReference type="InterPro" id="IPR001478">
    <property type="entry name" value="PDZ"/>
</dbReference>